<keyword evidence="12" id="KW-1185">Reference proteome</keyword>
<keyword evidence="9" id="KW-0732">Signal</keyword>
<evidence type="ECO:0000256" key="2">
    <source>
        <dbReference type="ARBA" id="ARBA00005542"/>
    </source>
</evidence>
<dbReference type="EMBL" id="CM010722">
    <property type="protein sequence ID" value="RZC72681.1"/>
    <property type="molecule type" value="Genomic_DNA"/>
</dbReference>
<protein>
    <recommendedName>
        <fullName evidence="10">EGF-like domain-containing protein</fullName>
    </recommendedName>
</protein>
<dbReference type="PROSITE" id="PS00022">
    <property type="entry name" value="EGF_1"/>
    <property type="match status" value="1"/>
</dbReference>
<dbReference type="InterPro" id="IPR000742">
    <property type="entry name" value="EGF"/>
</dbReference>
<dbReference type="PROSITE" id="PS50026">
    <property type="entry name" value="EGF_3"/>
    <property type="match status" value="1"/>
</dbReference>
<keyword evidence="5 8" id="KW-1133">Transmembrane helix</keyword>
<dbReference type="OrthoDB" id="69646at2759"/>
<evidence type="ECO:0000256" key="6">
    <source>
        <dbReference type="ARBA" id="ARBA00023136"/>
    </source>
</evidence>
<dbReference type="PANTHER" id="PTHR14319">
    <property type="entry name" value="FIVE-SPAN TRANSMEMBRANE PROTEIN M83"/>
    <property type="match status" value="1"/>
</dbReference>
<feature type="transmembrane region" description="Helical" evidence="8">
    <location>
        <begin position="732"/>
        <end position="752"/>
    </location>
</feature>
<reference evidence="11 12" key="1">
    <citation type="journal article" date="2018" name="Science">
        <title>The opium poppy genome and morphinan production.</title>
        <authorList>
            <person name="Guo L."/>
            <person name="Winzer T."/>
            <person name="Yang X."/>
            <person name="Li Y."/>
            <person name="Ning Z."/>
            <person name="He Z."/>
            <person name="Teodor R."/>
            <person name="Lu Y."/>
            <person name="Bowser T.A."/>
            <person name="Graham I.A."/>
            <person name="Ye K."/>
        </authorList>
    </citation>
    <scope>NUCLEOTIDE SEQUENCE [LARGE SCALE GENOMIC DNA]</scope>
    <source>
        <strain evidence="12">cv. HN1</strain>
        <tissue evidence="11">Leaves</tissue>
    </source>
</reference>
<dbReference type="Gene3D" id="2.60.120.260">
    <property type="entry name" value="Galactose-binding domain-like"/>
    <property type="match status" value="1"/>
</dbReference>
<dbReference type="AlphaFoldDB" id="A0A4Y7KKG7"/>
<dbReference type="PANTHER" id="PTHR14319:SF3">
    <property type="entry name" value="TRANSMEMBRANE PROTEIN-LIKE PROTEIN"/>
    <property type="match status" value="1"/>
</dbReference>
<evidence type="ECO:0000256" key="7">
    <source>
        <dbReference type="PROSITE-ProRule" id="PRU00076"/>
    </source>
</evidence>
<dbReference type="Proteomes" id="UP000316621">
    <property type="component" value="Chromosome 8"/>
</dbReference>
<dbReference type="OMA" id="FSLEWQV"/>
<comment type="similarity">
    <text evidence="2">Belongs to the TMEM8 family.</text>
</comment>
<feature type="disulfide bond" evidence="7">
    <location>
        <begin position="515"/>
        <end position="525"/>
    </location>
</feature>
<evidence type="ECO:0000256" key="3">
    <source>
        <dbReference type="ARBA" id="ARBA00022475"/>
    </source>
</evidence>
<dbReference type="InterPro" id="IPR021910">
    <property type="entry name" value="NGX6/PGAP6/MYMK"/>
</dbReference>
<dbReference type="STRING" id="3469.A0A4Y7KKG7"/>
<feature type="transmembrane region" description="Helical" evidence="8">
    <location>
        <begin position="625"/>
        <end position="642"/>
    </location>
</feature>
<feature type="domain" description="EGF-like" evidence="10">
    <location>
        <begin position="511"/>
        <end position="552"/>
    </location>
</feature>
<keyword evidence="4 8" id="KW-0812">Transmembrane</keyword>
<organism evidence="11 12">
    <name type="scientific">Papaver somniferum</name>
    <name type="common">Opium poppy</name>
    <dbReference type="NCBI Taxonomy" id="3469"/>
    <lineage>
        <taxon>Eukaryota</taxon>
        <taxon>Viridiplantae</taxon>
        <taxon>Streptophyta</taxon>
        <taxon>Embryophyta</taxon>
        <taxon>Tracheophyta</taxon>
        <taxon>Spermatophyta</taxon>
        <taxon>Magnoliopsida</taxon>
        <taxon>Ranunculales</taxon>
        <taxon>Papaveraceae</taxon>
        <taxon>Papaveroideae</taxon>
        <taxon>Papaver</taxon>
    </lineage>
</organism>
<evidence type="ECO:0000256" key="8">
    <source>
        <dbReference type="SAM" id="Phobius"/>
    </source>
</evidence>
<feature type="transmembrane region" description="Helical" evidence="8">
    <location>
        <begin position="758"/>
        <end position="777"/>
    </location>
</feature>
<keyword evidence="7" id="KW-1015">Disulfide bond</keyword>
<evidence type="ECO:0000256" key="1">
    <source>
        <dbReference type="ARBA" id="ARBA00004651"/>
    </source>
</evidence>
<keyword evidence="3" id="KW-1003">Cell membrane</keyword>
<feature type="chain" id="PRO_5021436923" description="EGF-like domain-containing protein" evidence="9">
    <location>
        <begin position="31"/>
        <end position="807"/>
    </location>
</feature>
<dbReference type="Pfam" id="PF12036">
    <property type="entry name" value="DUF3522"/>
    <property type="match status" value="1"/>
</dbReference>
<accession>A0A4Y7KKG7</accession>
<evidence type="ECO:0000313" key="12">
    <source>
        <dbReference type="Proteomes" id="UP000316621"/>
    </source>
</evidence>
<feature type="disulfide bond" evidence="7">
    <location>
        <begin position="542"/>
        <end position="551"/>
    </location>
</feature>
<feature type="transmembrane region" description="Helical" evidence="8">
    <location>
        <begin position="672"/>
        <end position="689"/>
    </location>
</feature>
<keyword evidence="6 8" id="KW-0472">Membrane</keyword>
<evidence type="ECO:0000313" key="11">
    <source>
        <dbReference type="EMBL" id="RZC72681.1"/>
    </source>
</evidence>
<evidence type="ECO:0000256" key="4">
    <source>
        <dbReference type="ARBA" id="ARBA00022692"/>
    </source>
</evidence>
<keyword evidence="7" id="KW-0245">EGF-like domain</keyword>
<gene>
    <name evidence="11" type="ORF">C5167_048158</name>
</gene>
<comment type="caution">
    <text evidence="7">Lacks conserved residue(s) required for the propagation of feature annotation.</text>
</comment>
<feature type="transmembrane region" description="Helical" evidence="8">
    <location>
        <begin position="592"/>
        <end position="619"/>
    </location>
</feature>
<dbReference type="GO" id="GO:0005886">
    <property type="term" value="C:plasma membrane"/>
    <property type="evidence" value="ECO:0007669"/>
    <property type="project" value="UniProtKB-SubCell"/>
</dbReference>
<evidence type="ECO:0000256" key="5">
    <source>
        <dbReference type="ARBA" id="ARBA00022989"/>
    </source>
</evidence>
<feature type="signal peptide" evidence="9">
    <location>
        <begin position="1"/>
        <end position="30"/>
    </location>
</feature>
<proteinExistence type="inferred from homology"/>
<sequence>MVKKKNPTLGSVQNFCLFFFFFFTLVLSSAGDESRPYIISSLSYPESKLKPYDWNYIRVDLPTWFSSMCLSIQSDVDSNAIKHLPKSEQPMICFRDGSPPIPDVTEDSLKELVLGPLTNNSFGGIRDLQDGERCHLLQKNIMLSLTNEQITPGVFYIGLFNGIGPIRTQGKMIIRGRSYRYSANITIEACSTPNVWGPSCNQTVDSLSCAESDGTSHAVNQTVENVIKCRDARNTCHLYNETAIYSLDVMRIAHQFVIKAEDIIFNRTASFTRNLTCYARHGAIPSRTFHDYFGVVSNSPLIIPSPKTGRWYVVILPADPTEAPGSFQKNRTEVDGCYTLDWQVHQCPVGKAGPNCTWQAYTLQTFQTNKATVYSYYRPDIGKLGSSNIDLPSFLSNSSVGDDFAWTYFHLDIPYGAAGKHLQIGVNKDPKLKYDIYSRFGGLPSSDTWDYYYSSNKSSSNSSMFFKMHDSSDDGFKFYILNVREGTWSFGLRHLATTKGHSGEQANMLITVERCPMSCSGHGTCQTAIDESGLTMFSFCSCDRNHGGFDCSIELVDHKGHIWQSITLIASNAAAILPAYWALRQKAYSEWVLFVASGISSALYHACDVGTWCALSFHVLQFMDFWLSFMAVVSNFVYLATIGEASKRVIHTCVSILTALMAATGATKSRNVILVIIIGTVGLLIGWLIEYSTTIRSLSCSSWLSSSILERRQNIKAWLLNLMKTLRDRFRWVFVILGFLALALAGISWKVVNSKNYWIWHSIWHVSIYTASFFFLCSKVKIKDNTENQTSIAATYELARQDSFSRS</sequence>
<evidence type="ECO:0000259" key="10">
    <source>
        <dbReference type="PROSITE" id="PS50026"/>
    </source>
</evidence>
<feature type="transmembrane region" description="Helical" evidence="8">
    <location>
        <begin position="562"/>
        <end position="583"/>
    </location>
</feature>
<comment type="subcellular location">
    <subcellularLocation>
        <location evidence="1">Cell membrane</location>
        <topology evidence="1">Multi-pass membrane protein</topology>
    </subcellularLocation>
</comment>
<feature type="transmembrane region" description="Helical" evidence="8">
    <location>
        <begin position="649"/>
        <end position="666"/>
    </location>
</feature>
<evidence type="ECO:0000256" key="9">
    <source>
        <dbReference type="SAM" id="SignalP"/>
    </source>
</evidence>
<name>A0A4Y7KKG7_PAPSO</name>
<dbReference type="Gramene" id="RZC72681">
    <property type="protein sequence ID" value="RZC72681"/>
    <property type="gene ID" value="C5167_048158"/>
</dbReference>